<dbReference type="InterPro" id="IPR039772">
    <property type="entry name" value="Bin3-like"/>
</dbReference>
<dbReference type="OrthoDB" id="10017101at2759"/>
<feature type="compositionally biased region" description="Basic and acidic residues" evidence="7">
    <location>
        <begin position="19"/>
        <end position="35"/>
    </location>
</feature>
<keyword evidence="4 5" id="KW-0949">S-adenosyl-L-methionine</keyword>
<reference evidence="9" key="2">
    <citation type="submission" date="2017-10" db="EMBL/GenBank/DDBJ databases">
        <title>Ladona fulva Genome sequencing and assembly.</title>
        <authorList>
            <person name="Murali S."/>
            <person name="Richards S."/>
            <person name="Bandaranaike D."/>
            <person name="Bellair M."/>
            <person name="Blankenburg K."/>
            <person name="Chao H."/>
            <person name="Dinh H."/>
            <person name="Doddapaneni H."/>
            <person name="Dugan-Rocha S."/>
            <person name="Elkadiri S."/>
            <person name="Gnanaolivu R."/>
            <person name="Hernandez B."/>
            <person name="Skinner E."/>
            <person name="Javaid M."/>
            <person name="Lee S."/>
            <person name="Li M."/>
            <person name="Ming W."/>
            <person name="Munidasa M."/>
            <person name="Muniz J."/>
            <person name="Nguyen L."/>
            <person name="Hughes D."/>
            <person name="Osuji N."/>
            <person name="Pu L.-L."/>
            <person name="Puazo M."/>
            <person name="Qu C."/>
            <person name="Quiroz J."/>
            <person name="Raj R."/>
            <person name="Weissenberger G."/>
            <person name="Xin Y."/>
            <person name="Zou X."/>
            <person name="Han Y."/>
            <person name="Worley K."/>
            <person name="Muzny D."/>
            <person name="Gibbs R."/>
        </authorList>
    </citation>
    <scope>NUCLEOTIDE SEQUENCE</scope>
    <source>
        <strain evidence="9">Sampled in the wild</strain>
    </source>
</reference>
<feature type="region of interest" description="Disordered" evidence="7">
    <location>
        <begin position="173"/>
        <end position="335"/>
    </location>
</feature>
<keyword evidence="2 6" id="KW-0489">Methyltransferase</keyword>
<feature type="region of interest" description="Disordered" evidence="7">
    <location>
        <begin position="782"/>
        <end position="814"/>
    </location>
</feature>
<keyword evidence="10" id="KW-1185">Reference proteome</keyword>
<feature type="compositionally biased region" description="Polar residues" evidence="7">
    <location>
        <begin position="611"/>
        <end position="627"/>
    </location>
</feature>
<feature type="region of interest" description="Disordered" evidence="7">
    <location>
        <begin position="437"/>
        <end position="458"/>
    </location>
</feature>
<gene>
    <name evidence="9" type="ORF">J437_LFUL011048</name>
</gene>
<feature type="compositionally biased region" description="Basic residues" evidence="7">
    <location>
        <begin position="173"/>
        <end position="182"/>
    </location>
</feature>
<reference evidence="9" key="1">
    <citation type="submission" date="2013-04" db="EMBL/GenBank/DDBJ databases">
        <authorList>
            <person name="Qu J."/>
            <person name="Murali S.C."/>
            <person name="Bandaranaike D."/>
            <person name="Bellair M."/>
            <person name="Blankenburg K."/>
            <person name="Chao H."/>
            <person name="Dinh H."/>
            <person name="Doddapaneni H."/>
            <person name="Downs B."/>
            <person name="Dugan-Rocha S."/>
            <person name="Elkadiri S."/>
            <person name="Gnanaolivu R.D."/>
            <person name="Hernandez B."/>
            <person name="Javaid M."/>
            <person name="Jayaseelan J.C."/>
            <person name="Lee S."/>
            <person name="Li M."/>
            <person name="Ming W."/>
            <person name="Munidasa M."/>
            <person name="Muniz J."/>
            <person name="Nguyen L."/>
            <person name="Ongeri F."/>
            <person name="Osuji N."/>
            <person name="Pu L.-L."/>
            <person name="Puazo M."/>
            <person name="Qu C."/>
            <person name="Quiroz J."/>
            <person name="Raj R."/>
            <person name="Weissenberger G."/>
            <person name="Xin Y."/>
            <person name="Zou X."/>
            <person name="Han Y."/>
            <person name="Richards S."/>
            <person name="Worley K."/>
            <person name="Muzny D."/>
            <person name="Gibbs R."/>
        </authorList>
    </citation>
    <scope>NUCLEOTIDE SEQUENCE</scope>
    <source>
        <strain evidence="9">Sampled in the wild</strain>
    </source>
</reference>
<feature type="region of interest" description="Disordered" evidence="7">
    <location>
        <begin position="1"/>
        <end position="86"/>
    </location>
</feature>
<dbReference type="EMBL" id="KZ308530">
    <property type="protein sequence ID" value="KAG8231080.1"/>
    <property type="molecule type" value="Genomic_DNA"/>
</dbReference>
<feature type="compositionally biased region" description="Polar residues" evidence="7">
    <location>
        <begin position="210"/>
        <end position="219"/>
    </location>
</feature>
<feature type="compositionally biased region" description="Low complexity" evidence="7">
    <location>
        <begin position="628"/>
        <end position="639"/>
    </location>
</feature>
<dbReference type="Pfam" id="PF06859">
    <property type="entry name" value="Bin3"/>
    <property type="match status" value="1"/>
</dbReference>
<evidence type="ECO:0000256" key="7">
    <source>
        <dbReference type="SAM" id="MobiDB-lite"/>
    </source>
</evidence>
<dbReference type="InterPro" id="IPR029063">
    <property type="entry name" value="SAM-dependent_MTases_sf"/>
</dbReference>
<evidence type="ECO:0000256" key="3">
    <source>
        <dbReference type="ARBA" id="ARBA00022679"/>
    </source>
</evidence>
<name>A0A8K0P0E4_LADFU</name>
<dbReference type="GO" id="GO:0040031">
    <property type="term" value="P:snRNA modification"/>
    <property type="evidence" value="ECO:0007669"/>
    <property type="project" value="TreeGrafter"/>
</dbReference>
<organism evidence="9 10">
    <name type="scientific">Ladona fulva</name>
    <name type="common">Scarce chaser dragonfly</name>
    <name type="synonym">Libellula fulva</name>
    <dbReference type="NCBI Taxonomy" id="123851"/>
    <lineage>
        <taxon>Eukaryota</taxon>
        <taxon>Metazoa</taxon>
        <taxon>Ecdysozoa</taxon>
        <taxon>Arthropoda</taxon>
        <taxon>Hexapoda</taxon>
        <taxon>Insecta</taxon>
        <taxon>Pterygota</taxon>
        <taxon>Palaeoptera</taxon>
        <taxon>Odonata</taxon>
        <taxon>Epiprocta</taxon>
        <taxon>Anisoptera</taxon>
        <taxon>Libelluloidea</taxon>
        <taxon>Libellulidae</taxon>
        <taxon>Ladona</taxon>
    </lineage>
</organism>
<feature type="domain" description="Bin3-type SAM" evidence="8">
    <location>
        <begin position="375"/>
        <end position="612"/>
    </location>
</feature>
<dbReference type="Pfam" id="PF06325">
    <property type="entry name" value="PrmA"/>
    <property type="match status" value="1"/>
</dbReference>
<sequence length="814" mass="90343">MASTQIKRRIGTSIPISEDASKKKTKVDSERDAEKTRRKSANPYTTPSPKKPKHENDTRHFKFTRKRSHSITGGNGKYLPCHKRRKKEGIIPPTKFLLGGNICDPLNLNSLQDEEINRAVNAVTPRSSPLPTPRHRKEEIQVLIPPNINDPLNLAAGEDGDDFELKLVSPKKRKIRRRRKHLSTSPSAEGKEDQQAPPLPKYATLGPCPANSTSVPSTKTELDDSIPEEQEGQETESNLSRDLEVSPKEKKLANRKTSTSFFEDRKSGGGGRKVPPEAKDKIVSPVVPQPGARKRQSSYGRSISRAESSGGVEGVVEVKGNNESRRAGGKSAAAQGTVVDHGHQIKKNFNKKNVNYQYGNYNRYYGYRNPNHENDARLQFLRQDLFEGKDVLDIGCNVGHVTLMVARDLGARSVVGLDIDKKLIEAAWNNVRHYTNNVGPRNKPHGSSRHLLPTQSKEEEERFPVSMPILYGPINAGASHLTSKGNYVLDCDSLLEAEQPKFDVILCLSVTKWIHLNWGDDGLKRTFRRMFAQLRPGGKLILEPQAWPSYRRKKSITETTVKNYNNISFYPQQFTQYLLSEVGFKTVEVLGMPQHPSRGFQRPIQLFYKDSTSPSREVEESTSTDQGSFESPSSKRSPSQRVDGKKIDDDAPVSVKQQSCDIVGFQEKKLGECTTSKEGIMYCAVMEGTGESPAAKDPEEHGGSDEKMECSSTEHVIQCMPSQDSGTDCTEKKGSAEHLATAHISETCELKKPENTETCSSSGVKGDPLNMVVDEQCSERTVEGSFVKSETSVEIKETSSPSAKGEQEHSEVSL</sequence>
<feature type="compositionally biased region" description="Basic residues" evidence="7">
    <location>
        <begin position="1"/>
        <end position="10"/>
    </location>
</feature>
<feature type="compositionally biased region" description="Basic and acidic residues" evidence="7">
    <location>
        <begin position="805"/>
        <end position="814"/>
    </location>
</feature>
<dbReference type="GO" id="GO:0008171">
    <property type="term" value="F:O-methyltransferase activity"/>
    <property type="evidence" value="ECO:0007669"/>
    <property type="project" value="UniProtKB-UniRule"/>
</dbReference>
<evidence type="ECO:0000256" key="2">
    <source>
        <dbReference type="ARBA" id="ARBA00022603"/>
    </source>
</evidence>
<dbReference type="GO" id="GO:0032259">
    <property type="term" value="P:methylation"/>
    <property type="evidence" value="ECO:0007669"/>
    <property type="project" value="UniProtKB-KW"/>
</dbReference>
<accession>A0A8K0P0E4</accession>
<feature type="compositionally biased region" description="Acidic residues" evidence="7">
    <location>
        <begin position="223"/>
        <end position="234"/>
    </location>
</feature>
<evidence type="ECO:0000313" key="9">
    <source>
        <dbReference type="EMBL" id="KAG8231080.1"/>
    </source>
</evidence>
<protein>
    <recommendedName>
        <fullName evidence="6">RNA methyltransferase</fullName>
        <ecNumber evidence="6">2.1.1.-</ecNumber>
    </recommendedName>
</protein>
<feature type="compositionally biased region" description="Basic and acidic residues" evidence="7">
    <location>
        <begin position="239"/>
        <end position="252"/>
    </location>
</feature>
<feature type="compositionally biased region" description="Low complexity" evidence="7">
    <location>
        <begin position="307"/>
        <end position="319"/>
    </location>
</feature>
<dbReference type="InterPro" id="IPR010675">
    <property type="entry name" value="Bin3_C"/>
</dbReference>
<dbReference type="PANTHER" id="PTHR12315">
    <property type="entry name" value="BICOID-INTERACTING PROTEIN RELATED"/>
    <property type="match status" value="1"/>
</dbReference>
<evidence type="ECO:0000256" key="6">
    <source>
        <dbReference type="RuleBase" id="RU367087"/>
    </source>
</evidence>
<evidence type="ECO:0000313" key="10">
    <source>
        <dbReference type="Proteomes" id="UP000792457"/>
    </source>
</evidence>
<dbReference type="Proteomes" id="UP000792457">
    <property type="component" value="Unassembled WGS sequence"/>
</dbReference>
<feature type="region of interest" description="Disordered" evidence="7">
    <location>
        <begin position="611"/>
        <end position="653"/>
    </location>
</feature>
<evidence type="ECO:0000256" key="4">
    <source>
        <dbReference type="ARBA" id="ARBA00022691"/>
    </source>
</evidence>
<dbReference type="SUPFAM" id="SSF53335">
    <property type="entry name" value="S-adenosyl-L-methionine-dependent methyltransferases"/>
    <property type="match status" value="1"/>
</dbReference>
<dbReference type="PANTHER" id="PTHR12315:SF0">
    <property type="entry name" value="7SK SNRNA METHYLPHOSPHATE CAPPING ENZYME"/>
    <property type="match status" value="1"/>
</dbReference>
<comment type="caution">
    <text evidence="9">The sequence shown here is derived from an EMBL/GenBank/DDBJ whole genome shotgun (WGS) entry which is preliminary data.</text>
</comment>
<dbReference type="InterPro" id="IPR024160">
    <property type="entry name" value="BIN3_SAM-bd_dom"/>
</dbReference>
<dbReference type="GO" id="GO:0008173">
    <property type="term" value="F:RNA methyltransferase activity"/>
    <property type="evidence" value="ECO:0007669"/>
    <property type="project" value="UniProtKB-UniRule"/>
</dbReference>
<keyword evidence="3 6" id="KW-0808">Transferase</keyword>
<dbReference type="PROSITE" id="PS51515">
    <property type="entry name" value="BIN3_SAM"/>
    <property type="match status" value="1"/>
</dbReference>
<dbReference type="EC" id="2.1.1.-" evidence="6"/>
<dbReference type="Gene3D" id="3.40.50.150">
    <property type="entry name" value="Vaccinia Virus protein VP39"/>
    <property type="match status" value="1"/>
</dbReference>
<evidence type="ECO:0000256" key="1">
    <source>
        <dbReference type="ARBA" id="ARBA00008361"/>
    </source>
</evidence>
<evidence type="ECO:0000259" key="8">
    <source>
        <dbReference type="PROSITE" id="PS51515"/>
    </source>
</evidence>
<evidence type="ECO:0000256" key="5">
    <source>
        <dbReference type="PROSITE-ProRule" id="PRU00848"/>
    </source>
</evidence>
<dbReference type="CDD" id="cd02440">
    <property type="entry name" value="AdoMet_MTases"/>
    <property type="match status" value="1"/>
</dbReference>
<dbReference type="AlphaFoldDB" id="A0A8K0P0E4"/>
<proteinExistence type="inferred from homology"/>
<comment type="similarity">
    <text evidence="1 6">Belongs to the methyltransferase superfamily.</text>
</comment>
<dbReference type="GO" id="GO:0017069">
    <property type="term" value="F:snRNA binding"/>
    <property type="evidence" value="ECO:0007669"/>
    <property type="project" value="TreeGrafter"/>
</dbReference>